<keyword evidence="1" id="KW-1133">Transmembrane helix</keyword>
<accession>A0A0D3F3P8</accession>
<sequence length="280" mass="30574">MAEMEKTKCRMAMEAAEAAQMGMGGGLVSTCSRMLRSRRMLAGLRSRSQCTSGSGLVWWRNSSAVVISAEILNRWLHRIDGRRRAGIFSMACIISDFAAARRRAAVPAAAAGVARHVRGADAQGQGVPHPAAGERAPLPALHVYTHHARCSCVRVCSWFLLALAAFASAVCLVFKPRQSDYTLQGADLLVGLSALRRHYASRSTSRCAASAAYMAARHLVFSISAIASTAYSACRASSSRRPYLSSLLVDERERRRGRGKRMYDRIFIEARIGQIHPLYS</sequence>
<evidence type="ECO:0000313" key="3">
    <source>
        <dbReference type="Proteomes" id="UP000026960"/>
    </source>
</evidence>
<evidence type="ECO:0000256" key="1">
    <source>
        <dbReference type="SAM" id="Phobius"/>
    </source>
</evidence>
<proteinExistence type="predicted"/>
<keyword evidence="3" id="KW-1185">Reference proteome</keyword>
<reference evidence="2" key="1">
    <citation type="journal article" date="2009" name="Rice">
        <title>De Novo Next Generation Sequencing of Plant Genomes.</title>
        <authorList>
            <person name="Rounsley S."/>
            <person name="Marri P.R."/>
            <person name="Yu Y."/>
            <person name="He R."/>
            <person name="Sisneros N."/>
            <person name="Goicoechea J.L."/>
            <person name="Lee S.J."/>
            <person name="Angelova A."/>
            <person name="Kudrna D."/>
            <person name="Luo M."/>
            <person name="Affourtit J."/>
            <person name="Desany B."/>
            <person name="Knight J."/>
            <person name="Niazi F."/>
            <person name="Egholm M."/>
            <person name="Wing R.A."/>
        </authorList>
    </citation>
    <scope>NUCLEOTIDE SEQUENCE [LARGE SCALE GENOMIC DNA]</scope>
    <source>
        <strain evidence="2">cv. IRGC 105608</strain>
    </source>
</reference>
<protein>
    <submittedName>
        <fullName evidence="2">Uncharacterized protein</fullName>
    </submittedName>
</protein>
<dbReference type="AlphaFoldDB" id="A0A0D3F3P8"/>
<dbReference type="Proteomes" id="UP000026960">
    <property type="component" value="Chromosome 2"/>
</dbReference>
<name>A0A0D3F3P8_9ORYZ</name>
<keyword evidence="1" id="KW-0472">Membrane</keyword>
<dbReference type="EnsemblPlants" id="OBART02G12450.1">
    <property type="protein sequence ID" value="OBART02G12450.1"/>
    <property type="gene ID" value="OBART02G12450"/>
</dbReference>
<feature type="transmembrane region" description="Helical" evidence="1">
    <location>
        <begin position="157"/>
        <end position="174"/>
    </location>
</feature>
<dbReference type="HOGENOM" id="CLU_995247_0_0_1"/>
<dbReference type="PaxDb" id="65489-OBART02G12450.1"/>
<dbReference type="Gramene" id="OBART02G12450.1">
    <property type="protein sequence ID" value="OBART02G12450.1"/>
    <property type="gene ID" value="OBART02G12450"/>
</dbReference>
<keyword evidence="1" id="KW-0812">Transmembrane</keyword>
<reference evidence="2" key="2">
    <citation type="submission" date="2015-03" db="UniProtKB">
        <authorList>
            <consortium name="EnsemblPlants"/>
        </authorList>
    </citation>
    <scope>IDENTIFICATION</scope>
</reference>
<organism evidence="2">
    <name type="scientific">Oryza barthii</name>
    <dbReference type="NCBI Taxonomy" id="65489"/>
    <lineage>
        <taxon>Eukaryota</taxon>
        <taxon>Viridiplantae</taxon>
        <taxon>Streptophyta</taxon>
        <taxon>Embryophyta</taxon>
        <taxon>Tracheophyta</taxon>
        <taxon>Spermatophyta</taxon>
        <taxon>Magnoliopsida</taxon>
        <taxon>Liliopsida</taxon>
        <taxon>Poales</taxon>
        <taxon>Poaceae</taxon>
        <taxon>BOP clade</taxon>
        <taxon>Oryzoideae</taxon>
        <taxon>Oryzeae</taxon>
        <taxon>Oryzinae</taxon>
        <taxon>Oryza</taxon>
    </lineage>
</organism>
<evidence type="ECO:0000313" key="2">
    <source>
        <dbReference type="EnsemblPlants" id="OBART02G12450.1"/>
    </source>
</evidence>